<dbReference type="Gene3D" id="1.10.10.60">
    <property type="entry name" value="Homeodomain-like"/>
    <property type="match status" value="2"/>
</dbReference>
<proteinExistence type="predicted"/>
<dbReference type="SUPFAM" id="SSF46689">
    <property type="entry name" value="Homeodomain-like"/>
    <property type="match status" value="1"/>
</dbReference>
<dbReference type="Pfam" id="PF08765">
    <property type="entry name" value="Mor"/>
    <property type="match status" value="1"/>
</dbReference>
<dbReference type="EMBL" id="JBBBNY010000003">
    <property type="protein sequence ID" value="MEI7036458.1"/>
    <property type="molecule type" value="Genomic_DNA"/>
</dbReference>
<dbReference type="InterPro" id="IPR014875">
    <property type="entry name" value="Mor_transcription_activator"/>
</dbReference>
<protein>
    <submittedName>
        <fullName evidence="2">Mor transcription activator family protein</fullName>
    </submittedName>
</protein>
<accession>A0ABU8JAZ9</accession>
<dbReference type="Proteomes" id="UP001381174">
    <property type="component" value="Unassembled WGS sequence"/>
</dbReference>
<keyword evidence="3" id="KW-1185">Reference proteome</keyword>
<evidence type="ECO:0000313" key="2">
    <source>
        <dbReference type="EMBL" id="MEI7036458.1"/>
    </source>
</evidence>
<dbReference type="PANTHER" id="PTHR37812">
    <property type="entry name" value="MU-LIKE PROPHAGE FLUMU PROTEIN C"/>
    <property type="match status" value="1"/>
</dbReference>
<organism evidence="2 3">
    <name type="scientific">Fulvimonas yonginensis</name>
    <dbReference type="NCBI Taxonomy" id="1495200"/>
    <lineage>
        <taxon>Bacteria</taxon>
        <taxon>Pseudomonadati</taxon>
        <taxon>Pseudomonadota</taxon>
        <taxon>Gammaproteobacteria</taxon>
        <taxon>Lysobacterales</taxon>
        <taxon>Rhodanobacteraceae</taxon>
        <taxon>Fulvimonas</taxon>
    </lineage>
</organism>
<dbReference type="InterPro" id="IPR009057">
    <property type="entry name" value="Homeodomain-like_sf"/>
</dbReference>
<evidence type="ECO:0000259" key="1">
    <source>
        <dbReference type="Pfam" id="PF08765"/>
    </source>
</evidence>
<name>A0ABU8JAZ9_9GAMM</name>
<comment type="caution">
    <text evidence="2">The sequence shown here is derived from an EMBL/GenBank/DDBJ whole genome shotgun (WGS) entry which is preliminary data.</text>
</comment>
<dbReference type="RefSeq" id="WP_336807074.1">
    <property type="nucleotide sequence ID" value="NZ_JBBBNY010000003.1"/>
</dbReference>
<evidence type="ECO:0000313" key="3">
    <source>
        <dbReference type="Proteomes" id="UP001381174"/>
    </source>
</evidence>
<dbReference type="InterPro" id="IPR052411">
    <property type="entry name" value="c-mor_Regulatory_Protein"/>
</dbReference>
<dbReference type="PANTHER" id="PTHR37812:SF1">
    <property type="entry name" value="MU-LIKE PROPHAGE FLUMU PROTEIN C"/>
    <property type="match status" value="1"/>
</dbReference>
<sequence>MGDMFETAPVDATLAGIEAPSDNWPSMLAELVDVLRATFQRRGRSEAEAITEAQQAAMAIGEYLGGRQVYLPRGDRLRDWLRDRTIYLEYNGRNKALLAQRHGITERRVEQIAAEQRAIHIRRIQPELFPR</sequence>
<feature type="domain" description="Mor transcription activator" evidence="1">
    <location>
        <begin position="23"/>
        <end position="128"/>
    </location>
</feature>
<gene>
    <name evidence="2" type="ORF">WAT24_06785</name>
</gene>
<reference evidence="2 3" key="1">
    <citation type="journal article" date="2014" name="Int. J. Syst. Evol. Microbiol.">
        <title>Fulvimonas yonginensis sp. nov., isolated from greenhouse soil, and emended description of the genus Fulvimonas.</title>
        <authorList>
            <person name="Ahn J.H."/>
            <person name="Kim S.J."/>
            <person name="Weon H.Y."/>
            <person name="Hong S.B."/>
            <person name="Seok S.J."/>
            <person name="Kwon S.W."/>
        </authorList>
    </citation>
    <scope>NUCLEOTIDE SEQUENCE [LARGE SCALE GENOMIC DNA]</scope>
    <source>
        <strain evidence="2 3">KACC 16952</strain>
    </source>
</reference>